<dbReference type="RefSeq" id="WP_078713729.1">
    <property type="nucleotide sequence ID" value="NZ_FUYG01000003.1"/>
</dbReference>
<reference evidence="3" key="1">
    <citation type="submission" date="2017-02" db="EMBL/GenBank/DDBJ databases">
        <authorList>
            <person name="Varghese N."/>
            <person name="Submissions S."/>
        </authorList>
    </citation>
    <scope>NUCLEOTIDE SEQUENCE [LARGE SCALE GENOMIC DNA]</scope>
    <source>
        <strain evidence="3">VKM Ac-2052</strain>
    </source>
</reference>
<dbReference type="InterPro" id="IPR000182">
    <property type="entry name" value="GNAT_dom"/>
</dbReference>
<dbReference type="Gene3D" id="3.40.630.30">
    <property type="match status" value="1"/>
</dbReference>
<dbReference type="GO" id="GO:0016747">
    <property type="term" value="F:acyltransferase activity, transferring groups other than amino-acyl groups"/>
    <property type="evidence" value="ECO:0007669"/>
    <property type="project" value="InterPro"/>
</dbReference>
<keyword evidence="2" id="KW-0808">Transferase</keyword>
<protein>
    <submittedName>
        <fullName evidence="2">Protein N-acetyltransferase, RimJ/RimL family</fullName>
    </submittedName>
</protein>
<dbReference type="SUPFAM" id="SSF55729">
    <property type="entry name" value="Acyl-CoA N-acyltransferases (Nat)"/>
    <property type="match status" value="1"/>
</dbReference>
<evidence type="ECO:0000313" key="2">
    <source>
        <dbReference type="EMBL" id="SKA89322.1"/>
    </source>
</evidence>
<gene>
    <name evidence="2" type="ORF">SAMN06295879_1176</name>
</gene>
<evidence type="ECO:0000313" key="3">
    <source>
        <dbReference type="Proteomes" id="UP000189735"/>
    </source>
</evidence>
<dbReference type="PANTHER" id="PTHR43610:SF1">
    <property type="entry name" value="N-ACETYLTRANSFERASE DOMAIN-CONTAINING PROTEIN"/>
    <property type="match status" value="1"/>
</dbReference>
<dbReference type="EMBL" id="FUYG01000003">
    <property type="protein sequence ID" value="SKA89322.1"/>
    <property type="molecule type" value="Genomic_DNA"/>
</dbReference>
<dbReference type="AlphaFoldDB" id="A0A1T4XIB0"/>
<dbReference type="PANTHER" id="PTHR43610">
    <property type="entry name" value="BLL6696 PROTEIN"/>
    <property type="match status" value="1"/>
</dbReference>
<feature type="domain" description="N-acetyltransferase" evidence="1">
    <location>
        <begin position="19"/>
        <end position="160"/>
    </location>
</feature>
<proteinExistence type="predicted"/>
<dbReference type="Proteomes" id="UP000189735">
    <property type="component" value="Unassembled WGS sequence"/>
</dbReference>
<organism evidence="2 3">
    <name type="scientific">Agreia bicolorata</name>
    <dbReference type="NCBI Taxonomy" id="110935"/>
    <lineage>
        <taxon>Bacteria</taxon>
        <taxon>Bacillati</taxon>
        <taxon>Actinomycetota</taxon>
        <taxon>Actinomycetes</taxon>
        <taxon>Micrococcales</taxon>
        <taxon>Microbacteriaceae</taxon>
        <taxon>Agreia</taxon>
    </lineage>
</organism>
<accession>A0A1T4XIB0</accession>
<dbReference type="InterPro" id="IPR016181">
    <property type="entry name" value="Acyl_CoA_acyltransferase"/>
</dbReference>
<sequence length="215" mass="23507">MPCTRPPYGDVIEGRFISLEPLTRQLVPELFAAVGHPEVFGGGYGGGPAAYRDTLEGFAEFAESYYAWDAANVHAVRLVGGQHDGLLVGTSTLGDFDLPLGYAHLGWTAYDPRVWGTAVNAEAKLLILGSAFDNGFERVKIQADVLNTRSRSAIAKLGATFEGVARHDMRRADGEWRDSAIFSILSDEWPTVRQGLERRIERQGEQPVELVSATQ</sequence>
<name>A0A1T4XIB0_9MICO</name>
<dbReference type="Pfam" id="PF13302">
    <property type="entry name" value="Acetyltransf_3"/>
    <property type="match status" value="1"/>
</dbReference>
<evidence type="ECO:0000259" key="1">
    <source>
        <dbReference type="Pfam" id="PF13302"/>
    </source>
</evidence>